<name>A0A2N5TNR0_9BASI</name>
<protein>
    <submittedName>
        <fullName evidence="1">Uncharacterized protein</fullName>
    </submittedName>
</protein>
<keyword evidence="2" id="KW-1185">Reference proteome</keyword>
<evidence type="ECO:0000313" key="2">
    <source>
        <dbReference type="Proteomes" id="UP000235388"/>
    </source>
</evidence>
<proteinExistence type="predicted"/>
<organism evidence="1 2">
    <name type="scientific">Puccinia coronata f. sp. avenae</name>
    <dbReference type="NCBI Taxonomy" id="200324"/>
    <lineage>
        <taxon>Eukaryota</taxon>
        <taxon>Fungi</taxon>
        <taxon>Dikarya</taxon>
        <taxon>Basidiomycota</taxon>
        <taxon>Pucciniomycotina</taxon>
        <taxon>Pucciniomycetes</taxon>
        <taxon>Pucciniales</taxon>
        <taxon>Pucciniaceae</taxon>
        <taxon>Puccinia</taxon>
    </lineage>
</organism>
<reference evidence="1 2" key="1">
    <citation type="submission" date="2017-11" db="EMBL/GenBank/DDBJ databases">
        <title>De novo assembly and phasing of dikaryotic genomes from two isolates of Puccinia coronata f. sp. avenae, the causal agent of oat crown rust.</title>
        <authorList>
            <person name="Miller M.E."/>
            <person name="Zhang Y."/>
            <person name="Omidvar V."/>
            <person name="Sperschneider J."/>
            <person name="Schwessinger B."/>
            <person name="Raley C."/>
            <person name="Palmer J.M."/>
            <person name="Garnica D."/>
            <person name="Upadhyaya N."/>
            <person name="Rathjen J."/>
            <person name="Taylor J.M."/>
            <person name="Park R.F."/>
            <person name="Dodds P.N."/>
            <person name="Hirsch C.D."/>
            <person name="Kianian S.F."/>
            <person name="Figueroa M."/>
        </authorList>
    </citation>
    <scope>NUCLEOTIDE SEQUENCE [LARGE SCALE GENOMIC DNA]</scope>
    <source>
        <strain evidence="1">12NC29</strain>
    </source>
</reference>
<evidence type="ECO:0000313" key="1">
    <source>
        <dbReference type="EMBL" id="PLW27122.1"/>
    </source>
</evidence>
<dbReference type="Proteomes" id="UP000235388">
    <property type="component" value="Unassembled WGS sequence"/>
</dbReference>
<gene>
    <name evidence="1" type="ORF">PCANC_23230</name>
</gene>
<dbReference type="EMBL" id="PGCJ01000504">
    <property type="protein sequence ID" value="PLW27122.1"/>
    <property type="molecule type" value="Genomic_DNA"/>
</dbReference>
<comment type="caution">
    <text evidence="1">The sequence shown here is derived from an EMBL/GenBank/DDBJ whole genome shotgun (WGS) entry which is preliminary data.</text>
</comment>
<accession>A0A2N5TNR0</accession>
<sequence>MSFRRSRRQIYLLTHSAWRSCRLQQLQVVQGGNDNAAVNSAGKLRGTFGALRLPAVLAQTTCRIKLSGKGFWTGPQPALLPLAWPVVRRLSPTPDSVLLAANVSNSCCLLRLAPAPLPRLTDLSLPAVLVGAMAVARTGAEPTLKNL</sequence>
<dbReference type="AlphaFoldDB" id="A0A2N5TNR0"/>